<reference evidence="4 5" key="1">
    <citation type="submission" date="2017-04" db="EMBL/GenBank/DDBJ databases">
        <title>Draft genome sequence of Zooshikella ganghwensis VG4 isolated from Red Sea sediments.</title>
        <authorList>
            <person name="Rehman Z."/>
            <person name="Alam I."/>
            <person name="Kamau A."/>
            <person name="Bajic V."/>
            <person name="Leiknes T."/>
        </authorList>
    </citation>
    <scope>NUCLEOTIDE SEQUENCE [LARGE SCALE GENOMIC DNA]</scope>
    <source>
        <strain evidence="4 5">VG4</strain>
    </source>
</reference>
<dbReference type="Pfam" id="PF00497">
    <property type="entry name" value="SBP_bac_3"/>
    <property type="match status" value="1"/>
</dbReference>
<comment type="caution">
    <text evidence="4">The sequence shown here is derived from an EMBL/GenBank/DDBJ whole genome shotgun (WGS) entry which is preliminary data.</text>
</comment>
<dbReference type="EMBL" id="NDXW01000001">
    <property type="protein sequence ID" value="RDH45116.1"/>
    <property type="molecule type" value="Genomic_DNA"/>
</dbReference>
<evidence type="ECO:0000259" key="3">
    <source>
        <dbReference type="SMART" id="SM00062"/>
    </source>
</evidence>
<proteinExistence type="inferred from homology"/>
<dbReference type="SUPFAM" id="SSF53850">
    <property type="entry name" value="Periplasmic binding protein-like II"/>
    <property type="match status" value="1"/>
</dbReference>
<evidence type="ECO:0000313" key="4">
    <source>
        <dbReference type="EMBL" id="RDH45116.1"/>
    </source>
</evidence>
<dbReference type="Gene3D" id="3.40.190.10">
    <property type="entry name" value="Periplasmic binding protein-like II"/>
    <property type="match status" value="2"/>
</dbReference>
<evidence type="ECO:0000256" key="2">
    <source>
        <dbReference type="ARBA" id="ARBA00022729"/>
    </source>
</evidence>
<organism evidence="4 5">
    <name type="scientific">Zooshikella ganghwensis</name>
    <dbReference type="NCBI Taxonomy" id="202772"/>
    <lineage>
        <taxon>Bacteria</taxon>
        <taxon>Pseudomonadati</taxon>
        <taxon>Pseudomonadota</taxon>
        <taxon>Gammaproteobacteria</taxon>
        <taxon>Oceanospirillales</taxon>
        <taxon>Zooshikellaceae</taxon>
        <taxon>Zooshikella</taxon>
    </lineage>
</organism>
<comment type="similarity">
    <text evidence="1">Belongs to the bacterial solute-binding protein 3 family.</text>
</comment>
<dbReference type="PANTHER" id="PTHR35936:SF19">
    <property type="entry name" value="AMINO-ACID-BINDING PROTEIN YXEM-RELATED"/>
    <property type="match status" value="1"/>
</dbReference>
<evidence type="ECO:0000256" key="1">
    <source>
        <dbReference type="ARBA" id="ARBA00010333"/>
    </source>
</evidence>
<evidence type="ECO:0000313" key="5">
    <source>
        <dbReference type="Proteomes" id="UP000257039"/>
    </source>
</evidence>
<feature type="domain" description="Solute-binding protein family 3/N-terminal" evidence="3">
    <location>
        <begin position="31"/>
        <end position="252"/>
    </location>
</feature>
<dbReference type="AlphaFoldDB" id="A0A4P9VQ40"/>
<protein>
    <recommendedName>
        <fullName evidence="3">Solute-binding protein family 3/N-terminal domain-containing protein</fullName>
    </recommendedName>
</protein>
<dbReference type="SMART" id="SM00062">
    <property type="entry name" value="PBPb"/>
    <property type="match status" value="1"/>
</dbReference>
<gene>
    <name evidence="4" type="ORF">B9G39_17660</name>
</gene>
<accession>A0A4P9VQ40</accession>
<keyword evidence="5" id="KW-1185">Reference proteome</keyword>
<dbReference type="PANTHER" id="PTHR35936">
    <property type="entry name" value="MEMBRANE-BOUND LYTIC MUREIN TRANSGLYCOSYLASE F"/>
    <property type="match status" value="1"/>
</dbReference>
<keyword evidence="2" id="KW-0732">Signal</keyword>
<dbReference type="InterPro" id="IPR001638">
    <property type="entry name" value="Solute-binding_3/MltF_N"/>
</dbReference>
<sequence length="252" mass="28547">MSFNKCSLCVWCWLALVYIMIAFARPLPAETLIMAVGLALPPYVIKEGDKGMELDVVREILEKQGYTIHPVYLPLARVVEHMADGTVDAALTVNEAAGLNNAFFSDSHITYQNSVISLAKHNFQIESVNDLADKSVMAFQYAKIYLGAEFAAMANNNGQYSEKARQSTQIRMLFAGRVEAIVLDTNIFRFYRNSEKKYVDTSQPITSHNIFPPSHYRVAFKNKTARDEFNKGLEALKRSGRYDEIIRQYIQP</sequence>
<dbReference type="Proteomes" id="UP000257039">
    <property type="component" value="Unassembled WGS sequence"/>
</dbReference>
<name>A0A4P9VQ40_9GAMM</name>